<evidence type="ECO:0000313" key="2">
    <source>
        <dbReference type="EMBL" id="ONG53272.1"/>
    </source>
</evidence>
<name>A0A1V2H2C5_9PROT</name>
<gene>
    <name evidence="2" type="ORF">BKE38_12485</name>
</gene>
<feature type="region of interest" description="Disordered" evidence="1">
    <location>
        <begin position="44"/>
        <end position="64"/>
    </location>
</feature>
<protein>
    <submittedName>
        <fullName evidence="2">Uncharacterized protein</fullName>
    </submittedName>
</protein>
<keyword evidence="3" id="KW-1185">Reference proteome</keyword>
<reference evidence="2 3" key="1">
    <citation type="submission" date="2016-10" db="EMBL/GenBank/DDBJ databases">
        <title>Draft Genome sequence of Roseomonas sp. strain M3.</title>
        <authorList>
            <person name="Subhash Y."/>
            <person name="Lee S."/>
        </authorList>
    </citation>
    <scope>NUCLEOTIDE SEQUENCE [LARGE SCALE GENOMIC DNA]</scope>
    <source>
        <strain evidence="2 3">M3</strain>
    </source>
</reference>
<comment type="caution">
    <text evidence="2">The sequence shown here is derived from an EMBL/GenBank/DDBJ whole genome shotgun (WGS) entry which is preliminary data.</text>
</comment>
<sequence>MLPNPTAPAALCRERAMPFASAAEAWFWTMAALVARRDGAPLTQLRGQSPAMGAPRPPRPCDPDDVVKHLDRLYRQRRLDLSHARVLRRWGERQEAPDPHRHPGDAQLWGEALSRLLWHLQRDGIVEPGPFRVTTAATDGCRWNARR</sequence>
<organism evidence="2 3">
    <name type="scientific">Teichococcus deserti</name>
    <dbReference type="NCBI Taxonomy" id="1817963"/>
    <lineage>
        <taxon>Bacteria</taxon>
        <taxon>Pseudomonadati</taxon>
        <taxon>Pseudomonadota</taxon>
        <taxon>Alphaproteobacteria</taxon>
        <taxon>Acetobacterales</taxon>
        <taxon>Roseomonadaceae</taxon>
        <taxon>Roseomonas</taxon>
    </lineage>
</organism>
<evidence type="ECO:0000256" key="1">
    <source>
        <dbReference type="SAM" id="MobiDB-lite"/>
    </source>
</evidence>
<dbReference type="OrthoDB" id="7355539at2"/>
<proteinExistence type="predicted"/>
<accession>A0A1V2H2C5</accession>
<dbReference type="EMBL" id="MLCO01000105">
    <property type="protein sequence ID" value="ONG53272.1"/>
    <property type="molecule type" value="Genomic_DNA"/>
</dbReference>
<dbReference type="RefSeq" id="WP_076957686.1">
    <property type="nucleotide sequence ID" value="NZ_MLCO01000105.1"/>
</dbReference>
<evidence type="ECO:0000313" key="3">
    <source>
        <dbReference type="Proteomes" id="UP000188879"/>
    </source>
</evidence>
<dbReference type="AlphaFoldDB" id="A0A1V2H2C5"/>
<dbReference type="Proteomes" id="UP000188879">
    <property type="component" value="Unassembled WGS sequence"/>
</dbReference>